<evidence type="ECO:0000256" key="3">
    <source>
        <dbReference type="ARBA" id="ARBA00022777"/>
    </source>
</evidence>
<evidence type="ECO:0000256" key="1">
    <source>
        <dbReference type="ARBA" id="ARBA00022679"/>
    </source>
</evidence>
<evidence type="ECO:0000259" key="5">
    <source>
        <dbReference type="PROSITE" id="PS50011"/>
    </source>
</evidence>
<dbReference type="InterPro" id="IPR008271">
    <property type="entry name" value="Ser/Thr_kinase_AS"/>
</dbReference>
<name>A0A6V7PCM4_ANACO</name>
<organism evidence="6">
    <name type="scientific">Ananas comosus var. bracteatus</name>
    <name type="common">red pineapple</name>
    <dbReference type="NCBI Taxonomy" id="296719"/>
    <lineage>
        <taxon>Eukaryota</taxon>
        <taxon>Viridiplantae</taxon>
        <taxon>Streptophyta</taxon>
        <taxon>Embryophyta</taxon>
        <taxon>Tracheophyta</taxon>
        <taxon>Spermatophyta</taxon>
        <taxon>Magnoliopsida</taxon>
        <taxon>Liliopsida</taxon>
        <taxon>Poales</taxon>
        <taxon>Bromeliaceae</taxon>
        <taxon>Bromelioideae</taxon>
        <taxon>Ananas</taxon>
    </lineage>
</organism>
<gene>
    <name evidence="6" type="ORF">CB5_LOCUS11830</name>
</gene>
<dbReference type="PROSITE" id="PS50011">
    <property type="entry name" value="PROTEIN_KINASE_DOM"/>
    <property type="match status" value="1"/>
</dbReference>
<dbReference type="FunFam" id="1.10.510.10:FF:001106">
    <property type="entry name" value="Probable LRR receptor-like serine/threonine-protein kinase At1g29720"/>
    <property type="match status" value="1"/>
</dbReference>
<protein>
    <recommendedName>
        <fullName evidence="5">Protein kinase domain-containing protein</fullName>
    </recommendedName>
</protein>
<dbReference type="PANTHER" id="PTHR47973">
    <property type="entry name" value="CYSTEINE-RICH RECEPTOR-LIKE PROTEIN KINASE 3"/>
    <property type="match status" value="1"/>
</dbReference>
<keyword evidence="2" id="KW-0547">Nucleotide-binding</keyword>
<keyword evidence="3" id="KW-0418">Kinase</keyword>
<dbReference type="AlphaFoldDB" id="A0A6V7PCM4"/>
<evidence type="ECO:0000256" key="4">
    <source>
        <dbReference type="ARBA" id="ARBA00022840"/>
    </source>
</evidence>
<dbReference type="SMART" id="SM00220">
    <property type="entry name" value="S_TKc"/>
    <property type="match status" value="1"/>
</dbReference>
<evidence type="ECO:0000256" key="2">
    <source>
        <dbReference type="ARBA" id="ARBA00022741"/>
    </source>
</evidence>
<dbReference type="Pfam" id="PF00069">
    <property type="entry name" value="Pkinase"/>
    <property type="match status" value="1"/>
</dbReference>
<evidence type="ECO:0000313" key="6">
    <source>
        <dbReference type="EMBL" id="CAD1828619.1"/>
    </source>
</evidence>
<dbReference type="GO" id="GO:0004672">
    <property type="term" value="F:protein kinase activity"/>
    <property type="evidence" value="ECO:0007669"/>
    <property type="project" value="InterPro"/>
</dbReference>
<dbReference type="PROSITE" id="PS00108">
    <property type="entry name" value="PROTEIN_KINASE_ST"/>
    <property type="match status" value="1"/>
</dbReference>
<dbReference type="Gene3D" id="1.10.510.10">
    <property type="entry name" value="Transferase(Phosphotransferase) domain 1"/>
    <property type="match status" value="1"/>
</dbReference>
<keyword evidence="4" id="KW-0067">ATP-binding</keyword>
<dbReference type="EMBL" id="LR862147">
    <property type="protein sequence ID" value="CAD1828619.1"/>
    <property type="molecule type" value="Genomic_DNA"/>
</dbReference>
<reference evidence="6" key="1">
    <citation type="submission" date="2020-07" db="EMBL/GenBank/DDBJ databases">
        <authorList>
            <person name="Lin J."/>
        </authorList>
    </citation>
    <scope>NUCLEOTIDE SEQUENCE</scope>
</reference>
<accession>A0A6V7PCM4</accession>
<keyword evidence="1" id="KW-0808">Transferase</keyword>
<dbReference type="SUPFAM" id="SSF56112">
    <property type="entry name" value="Protein kinase-like (PK-like)"/>
    <property type="match status" value="1"/>
</dbReference>
<dbReference type="InterPro" id="IPR052059">
    <property type="entry name" value="CR_Ser/Thr_kinase"/>
</dbReference>
<feature type="domain" description="Protein kinase" evidence="5">
    <location>
        <begin position="1"/>
        <end position="248"/>
    </location>
</feature>
<sequence length="298" mass="33461">MLRLKMSDVVKILEGDKKEPASGWIRSEGDLFLNGAKPDLKNGPDVDAVFKPQSVEKDKLYLDWPTRRKIGLGVARGLVYLHEESRLKIIHRDIKATNILLDKDLTPKIADFGLTKLDEEEHSRISTHIAGTIEYMALEYTIRGYLTEKADVYSFGVVILELVSGKSNTSYRHKEYVTLIDWAHVLQQQGNLIELVDASLGSEYAREEALIMLDISLVCTNSSSVLRPKMSDAVKMLEGKMVVQVPILKGAEHNDEEPSQEGDISFNDRWTDTSVRAPSDHSGEIEEIPLVDRVAETI</sequence>
<proteinExistence type="predicted"/>
<dbReference type="InterPro" id="IPR011009">
    <property type="entry name" value="Kinase-like_dom_sf"/>
</dbReference>
<dbReference type="GO" id="GO:0005524">
    <property type="term" value="F:ATP binding"/>
    <property type="evidence" value="ECO:0007669"/>
    <property type="project" value="UniProtKB-KW"/>
</dbReference>
<dbReference type="InterPro" id="IPR000719">
    <property type="entry name" value="Prot_kinase_dom"/>
</dbReference>